<dbReference type="PANTHER" id="PTHR46986">
    <property type="entry name" value="ENDORIBONUCLEASE YBEY, CHLOROPLASTIC"/>
    <property type="match status" value="1"/>
</dbReference>
<dbReference type="HAMAP" id="MF_00009">
    <property type="entry name" value="Endoribonucl_YbeY"/>
    <property type="match status" value="1"/>
</dbReference>
<organism evidence="8 9">
    <name type="scientific">Fodinibius salinus</name>
    <dbReference type="NCBI Taxonomy" id="860790"/>
    <lineage>
        <taxon>Bacteria</taxon>
        <taxon>Pseudomonadati</taxon>
        <taxon>Balneolota</taxon>
        <taxon>Balneolia</taxon>
        <taxon>Balneolales</taxon>
        <taxon>Balneolaceae</taxon>
        <taxon>Fodinibius</taxon>
    </lineage>
</organism>
<comment type="function">
    <text evidence="7">Single strand-specific metallo-endoribonuclease involved in late-stage 70S ribosome quality control and in maturation of the 3' terminus of the 16S rRNA.</text>
</comment>
<dbReference type="RefSeq" id="WP_148897838.1">
    <property type="nucleotide sequence ID" value="NZ_VNHY01000001.1"/>
</dbReference>
<comment type="caution">
    <text evidence="8">The sequence shown here is derived from an EMBL/GenBank/DDBJ whole genome shotgun (WGS) entry which is preliminary data.</text>
</comment>
<dbReference type="NCBIfam" id="TIGR00043">
    <property type="entry name" value="rRNA maturation RNase YbeY"/>
    <property type="match status" value="1"/>
</dbReference>
<dbReference type="InterPro" id="IPR023091">
    <property type="entry name" value="MetalPrtase_cat_dom_sf_prd"/>
</dbReference>
<keyword evidence="7" id="KW-0963">Cytoplasm</keyword>
<feature type="binding site" evidence="7">
    <location>
        <position position="115"/>
    </location>
    <ligand>
        <name>Zn(2+)</name>
        <dbReference type="ChEBI" id="CHEBI:29105"/>
        <note>catalytic</note>
    </ligand>
</feature>
<comment type="similarity">
    <text evidence="1 7">Belongs to the endoribonuclease YbeY family.</text>
</comment>
<dbReference type="InterPro" id="IPR002036">
    <property type="entry name" value="YbeY"/>
</dbReference>
<keyword evidence="4 7" id="KW-0255">Endonuclease</keyword>
<dbReference type="Pfam" id="PF02130">
    <property type="entry name" value="YbeY"/>
    <property type="match status" value="1"/>
</dbReference>
<evidence type="ECO:0000256" key="7">
    <source>
        <dbReference type="HAMAP-Rule" id="MF_00009"/>
    </source>
</evidence>
<evidence type="ECO:0000256" key="6">
    <source>
        <dbReference type="ARBA" id="ARBA00022833"/>
    </source>
</evidence>
<dbReference type="EMBL" id="VNHY01000001">
    <property type="protein sequence ID" value="TYP95162.1"/>
    <property type="molecule type" value="Genomic_DNA"/>
</dbReference>
<evidence type="ECO:0000256" key="5">
    <source>
        <dbReference type="ARBA" id="ARBA00022801"/>
    </source>
</evidence>
<proteinExistence type="inferred from homology"/>
<keyword evidence="7" id="KW-0690">Ribosome biogenesis</keyword>
<protein>
    <recommendedName>
        <fullName evidence="7">Endoribonuclease YbeY</fullName>
        <ecNumber evidence="7">3.1.-.-</ecNumber>
    </recommendedName>
</protein>
<dbReference type="SUPFAM" id="SSF55486">
    <property type="entry name" value="Metalloproteases ('zincins'), catalytic domain"/>
    <property type="match status" value="1"/>
</dbReference>
<dbReference type="PANTHER" id="PTHR46986:SF1">
    <property type="entry name" value="ENDORIBONUCLEASE YBEY, CHLOROPLASTIC"/>
    <property type="match status" value="1"/>
</dbReference>
<dbReference type="GO" id="GO:0008270">
    <property type="term" value="F:zinc ion binding"/>
    <property type="evidence" value="ECO:0007669"/>
    <property type="project" value="UniProtKB-UniRule"/>
</dbReference>
<dbReference type="InterPro" id="IPR020549">
    <property type="entry name" value="YbeY_CS"/>
</dbReference>
<keyword evidence="6 7" id="KW-0862">Zinc</keyword>
<dbReference type="AlphaFoldDB" id="A0A5D3YN96"/>
<feature type="binding site" evidence="7">
    <location>
        <position position="119"/>
    </location>
    <ligand>
        <name>Zn(2+)</name>
        <dbReference type="ChEBI" id="CHEBI:29105"/>
        <note>catalytic</note>
    </ligand>
</feature>
<dbReference type="GO" id="GO:0004521">
    <property type="term" value="F:RNA endonuclease activity"/>
    <property type="evidence" value="ECO:0007669"/>
    <property type="project" value="UniProtKB-UniRule"/>
</dbReference>
<evidence type="ECO:0000256" key="3">
    <source>
        <dbReference type="ARBA" id="ARBA00022723"/>
    </source>
</evidence>
<keyword evidence="5 7" id="KW-0378">Hydrolase</keyword>
<sequence length="146" mass="17022">MADKQPDIQVFNETDSDIPLSSSTFDSTATTLSKSEDCSFNFVEIVYVDQEEIVRINKEHLERDYITDIITFRYDNSEDNSAIEGTMFCCAPRIREQAKELNESPEKEFLRIYIHGLLHLAGYEDKTNDQKQQMTAREDFYLNEVE</sequence>
<gene>
    <name evidence="7" type="primary">ybeY</name>
    <name evidence="8" type="ORF">LX73_0457</name>
</gene>
<dbReference type="OrthoDB" id="9811984at2"/>
<evidence type="ECO:0000256" key="4">
    <source>
        <dbReference type="ARBA" id="ARBA00022759"/>
    </source>
</evidence>
<dbReference type="GO" id="GO:0004222">
    <property type="term" value="F:metalloendopeptidase activity"/>
    <property type="evidence" value="ECO:0007669"/>
    <property type="project" value="InterPro"/>
</dbReference>
<evidence type="ECO:0000313" key="8">
    <source>
        <dbReference type="EMBL" id="TYP95162.1"/>
    </source>
</evidence>
<keyword evidence="7" id="KW-0698">rRNA processing</keyword>
<feature type="binding site" evidence="7">
    <location>
        <position position="125"/>
    </location>
    <ligand>
        <name>Zn(2+)</name>
        <dbReference type="ChEBI" id="CHEBI:29105"/>
        <note>catalytic</note>
    </ligand>
</feature>
<keyword evidence="2 7" id="KW-0540">Nuclease</keyword>
<comment type="cofactor">
    <cofactor evidence="7">
        <name>Zn(2+)</name>
        <dbReference type="ChEBI" id="CHEBI:29105"/>
    </cofactor>
    <text evidence="7">Binds 1 zinc ion.</text>
</comment>
<reference evidence="8 9" key="1">
    <citation type="submission" date="2019-07" db="EMBL/GenBank/DDBJ databases">
        <title>Genomic Encyclopedia of Archaeal and Bacterial Type Strains, Phase II (KMG-II): from individual species to whole genera.</title>
        <authorList>
            <person name="Goeker M."/>
        </authorList>
    </citation>
    <scope>NUCLEOTIDE SEQUENCE [LARGE SCALE GENOMIC DNA]</scope>
    <source>
        <strain evidence="8 9">DSM 21935</strain>
    </source>
</reference>
<dbReference type="Gene3D" id="3.40.390.30">
    <property type="entry name" value="Metalloproteases ('zincins'), catalytic domain"/>
    <property type="match status" value="1"/>
</dbReference>
<dbReference type="EC" id="3.1.-.-" evidence="7"/>
<dbReference type="GO" id="GO:0005737">
    <property type="term" value="C:cytoplasm"/>
    <property type="evidence" value="ECO:0007669"/>
    <property type="project" value="UniProtKB-SubCell"/>
</dbReference>
<evidence type="ECO:0000313" key="9">
    <source>
        <dbReference type="Proteomes" id="UP000324595"/>
    </source>
</evidence>
<name>A0A5D3YN96_9BACT</name>
<dbReference type="GO" id="GO:0006364">
    <property type="term" value="P:rRNA processing"/>
    <property type="evidence" value="ECO:0007669"/>
    <property type="project" value="UniProtKB-UniRule"/>
</dbReference>
<evidence type="ECO:0000256" key="2">
    <source>
        <dbReference type="ARBA" id="ARBA00022722"/>
    </source>
</evidence>
<keyword evidence="3 7" id="KW-0479">Metal-binding</keyword>
<accession>A0A5D3YN96</accession>
<keyword evidence="9" id="KW-1185">Reference proteome</keyword>
<dbReference type="PROSITE" id="PS01306">
    <property type="entry name" value="UPF0054"/>
    <property type="match status" value="1"/>
</dbReference>
<evidence type="ECO:0000256" key="1">
    <source>
        <dbReference type="ARBA" id="ARBA00010875"/>
    </source>
</evidence>
<dbReference type="Proteomes" id="UP000324595">
    <property type="component" value="Unassembled WGS sequence"/>
</dbReference>
<comment type="subcellular location">
    <subcellularLocation>
        <location evidence="7">Cytoplasm</location>
    </subcellularLocation>
</comment>